<evidence type="ECO:0000313" key="3">
    <source>
        <dbReference type="Proteomes" id="UP000238220"/>
    </source>
</evidence>
<evidence type="ECO:0000313" key="2">
    <source>
        <dbReference type="EMBL" id="PPE74552.1"/>
    </source>
</evidence>
<comment type="caution">
    <text evidence="2">The sequence shown here is derived from an EMBL/GenBank/DDBJ whole genome shotgun (WGS) entry which is preliminary data.</text>
</comment>
<dbReference type="PANTHER" id="PTHR42999">
    <property type="entry name" value="ANTIBIOTIC RESISTANCE PROTEIN MCBG"/>
    <property type="match status" value="1"/>
</dbReference>
<feature type="region of interest" description="Disordered" evidence="1">
    <location>
        <begin position="1"/>
        <end position="57"/>
    </location>
</feature>
<name>A0A2S5THW9_9GAMM</name>
<proteinExistence type="predicted"/>
<dbReference type="Pfam" id="PF13599">
    <property type="entry name" value="Pentapeptide_4"/>
    <property type="match status" value="1"/>
</dbReference>
<dbReference type="OrthoDB" id="156143at2"/>
<dbReference type="Proteomes" id="UP000238220">
    <property type="component" value="Unassembled WGS sequence"/>
</dbReference>
<dbReference type="InterPro" id="IPR001646">
    <property type="entry name" value="5peptide_repeat"/>
</dbReference>
<dbReference type="AlphaFoldDB" id="A0A2S5THW9"/>
<feature type="compositionally biased region" description="Low complexity" evidence="1">
    <location>
        <begin position="20"/>
        <end position="33"/>
    </location>
</feature>
<dbReference type="SUPFAM" id="SSF141571">
    <property type="entry name" value="Pentapeptide repeat-like"/>
    <property type="match status" value="1"/>
</dbReference>
<dbReference type="EMBL" id="PSNW01000003">
    <property type="protein sequence ID" value="PPE74552.1"/>
    <property type="molecule type" value="Genomic_DNA"/>
</dbReference>
<evidence type="ECO:0000256" key="1">
    <source>
        <dbReference type="SAM" id="MobiDB-lite"/>
    </source>
</evidence>
<gene>
    <name evidence="2" type="ORF">C3942_07245</name>
</gene>
<dbReference type="Pfam" id="PF00805">
    <property type="entry name" value="Pentapeptide"/>
    <property type="match status" value="1"/>
</dbReference>
<accession>A0A2S5THW9</accession>
<keyword evidence="3" id="KW-1185">Reference proteome</keyword>
<dbReference type="PANTHER" id="PTHR42999:SF1">
    <property type="entry name" value="PENTAPEPTIDE REPEAT-CONTAINING PROTEIN"/>
    <property type="match status" value="1"/>
</dbReference>
<protein>
    <recommendedName>
        <fullName evidence="4">Pentapeptide repeat-containing protein</fullName>
    </recommendedName>
</protein>
<evidence type="ECO:0008006" key="4">
    <source>
        <dbReference type="Google" id="ProtNLM"/>
    </source>
</evidence>
<dbReference type="Gene3D" id="2.160.20.80">
    <property type="entry name" value="E3 ubiquitin-protein ligase SopA"/>
    <property type="match status" value="1"/>
</dbReference>
<dbReference type="InterPro" id="IPR052949">
    <property type="entry name" value="PA_immunity-related"/>
</dbReference>
<reference evidence="2 3" key="1">
    <citation type="submission" date="2018-02" db="EMBL/GenBank/DDBJ databases">
        <title>Genome sequencing of Solimonas sp. HR-BB.</title>
        <authorList>
            <person name="Lee Y."/>
            <person name="Jeon C.O."/>
        </authorList>
    </citation>
    <scope>NUCLEOTIDE SEQUENCE [LARGE SCALE GENOMIC DNA]</scope>
    <source>
        <strain evidence="2 3">HR-BB</strain>
    </source>
</reference>
<sequence>MPTAASRRFPRPAATWSGCSRSTANAAARSRGSPAVERRFGQDLNRSPHPENPGAGRVSKALLDKTEHSGKLFEKLDLEGAELNGASFHDCRFAKCNFSHAQLLQCRFDGCEFSGCNLSLAVLRGSSFREVSFSSCKLVGIDWTAARWPSVALGGQLRFDECLLNSSSFFGLYLQETKMEACQARDVDFTEADCSHASFIQTDFAGATFHQSKLVKADFSDAVNYAIDARSNRISGARFSLPDAVNLLRSLDIEIVD</sequence>
<organism evidence="2 3">
    <name type="scientific">Solimonas fluminis</name>
    <dbReference type="NCBI Taxonomy" id="2086571"/>
    <lineage>
        <taxon>Bacteria</taxon>
        <taxon>Pseudomonadati</taxon>
        <taxon>Pseudomonadota</taxon>
        <taxon>Gammaproteobacteria</taxon>
        <taxon>Nevskiales</taxon>
        <taxon>Nevskiaceae</taxon>
        <taxon>Solimonas</taxon>
    </lineage>
</organism>
<feature type="compositionally biased region" description="Basic and acidic residues" evidence="1">
    <location>
        <begin position="36"/>
        <end position="49"/>
    </location>
</feature>